<dbReference type="InterPro" id="IPR002696">
    <property type="entry name" value="Membr_insert_effic_factor_YidD"/>
</dbReference>
<accession>A0A4Y3WP35</accession>
<feature type="compositionally biased region" description="Basic and acidic residues" evidence="1">
    <location>
        <begin position="225"/>
        <end position="236"/>
    </location>
</feature>
<proteinExistence type="predicted"/>
<evidence type="ECO:0000313" key="3">
    <source>
        <dbReference type="Proteomes" id="UP000320338"/>
    </source>
</evidence>
<feature type="compositionally biased region" description="Basic and acidic residues" evidence="1">
    <location>
        <begin position="11"/>
        <end position="20"/>
    </location>
</feature>
<dbReference type="EMBL" id="BJNG01000015">
    <property type="protein sequence ID" value="GEC19619.1"/>
    <property type="molecule type" value="Genomic_DNA"/>
</dbReference>
<evidence type="ECO:0000256" key="1">
    <source>
        <dbReference type="SAM" id="MobiDB-lite"/>
    </source>
</evidence>
<sequence>MRPGPGEETPEERRRREERERRRREERRDAAEDAADSAGEVLDLGPGIGLPGGRGGGTGRGTGGDAGGGSGGSGGSGITGGPGGSGVSGGSGGGSGCGSGGGSRGGSGDGCGACDCNLPLLGLLRLSTLLLLAATVLPDPGGTGLARSLIGFYRRRLTRFTPPCPSTPSCSAYALAAVETRGVRAGLAMASRRIRACGSTGQEHSGDPGSRATTSSTSPSTTSSGDHRAMTRRVDWADVVTGPAE</sequence>
<feature type="compositionally biased region" description="Low complexity" evidence="1">
    <location>
        <begin position="213"/>
        <end position="224"/>
    </location>
</feature>
<feature type="compositionally biased region" description="Gly residues" evidence="1">
    <location>
        <begin position="46"/>
        <end position="102"/>
    </location>
</feature>
<reference evidence="2 3" key="1">
    <citation type="submission" date="2019-06" db="EMBL/GenBank/DDBJ databases">
        <title>Whole genome shotgun sequence of Pseudonocardia hydrocarbonoxydans NBRC 14498.</title>
        <authorList>
            <person name="Hosoyama A."/>
            <person name="Uohara A."/>
            <person name="Ohji S."/>
            <person name="Ichikawa N."/>
        </authorList>
    </citation>
    <scope>NUCLEOTIDE SEQUENCE [LARGE SCALE GENOMIC DNA]</scope>
    <source>
        <strain evidence="2 3">NBRC 14498</strain>
    </source>
</reference>
<dbReference type="RefSeq" id="WP_141278164.1">
    <property type="nucleotide sequence ID" value="NZ_BAAARZ010000044.1"/>
</dbReference>
<evidence type="ECO:0008006" key="4">
    <source>
        <dbReference type="Google" id="ProtNLM"/>
    </source>
</evidence>
<feature type="region of interest" description="Disordered" evidence="1">
    <location>
        <begin position="1"/>
        <end position="102"/>
    </location>
</feature>
<protein>
    <recommendedName>
        <fullName evidence="4">Membrane protein insertion efficiency factor</fullName>
    </recommendedName>
</protein>
<dbReference type="SMART" id="SM01234">
    <property type="entry name" value="Haemolytic"/>
    <property type="match status" value="1"/>
</dbReference>
<name>A0A4Y3WP35_9PSEU</name>
<gene>
    <name evidence="2" type="ORF">PHY01_19020</name>
</gene>
<organism evidence="2 3">
    <name type="scientific">Pseudonocardia hydrocarbonoxydans</name>
    <dbReference type="NCBI Taxonomy" id="76726"/>
    <lineage>
        <taxon>Bacteria</taxon>
        <taxon>Bacillati</taxon>
        <taxon>Actinomycetota</taxon>
        <taxon>Actinomycetes</taxon>
        <taxon>Pseudonocardiales</taxon>
        <taxon>Pseudonocardiaceae</taxon>
        <taxon>Pseudonocardia</taxon>
    </lineage>
</organism>
<comment type="caution">
    <text evidence="2">The sequence shown here is derived from an EMBL/GenBank/DDBJ whole genome shotgun (WGS) entry which is preliminary data.</text>
</comment>
<dbReference type="Pfam" id="PF01809">
    <property type="entry name" value="YidD"/>
    <property type="match status" value="1"/>
</dbReference>
<feature type="region of interest" description="Disordered" evidence="1">
    <location>
        <begin position="197"/>
        <end position="245"/>
    </location>
</feature>
<dbReference type="Proteomes" id="UP000320338">
    <property type="component" value="Unassembled WGS sequence"/>
</dbReference>
<evidence type="ECO:0000313" key="2">
    <source>
        <dbReference type="EMBL" id="GEC19619.1"/>
    </source>
</evidence>
<keyword evidence="3" id="KW-1185">Reference proteome</keyword>
<dbReference type="NCBIfam" id="TIGR00278">
    <property type="entry name" value="membrane protein insertion efficiency factor YidD"/>
    <property type="match status" value="1"/>
</dbReference>
<dbReference type="AlphaFoldDB" id="A0A4Y3WP35"/>